<evidence type="ECO:0000313" key="7">
    <source>
        <dbReference type="Proteomes" id="UP000287361"/>
    </source>
</evidence>
<dbReference type="GO" id="GO:0003700">
    <property type="term" value="F:DNA-binding transcription factor activity"/>
    <property type="evidence" value="ECO:0007669"/>
    <property type="project" value="TreeGrafter"/>
</dbReference>
<proteinExistence type="predicted"/>
<keyword evidence="3" id="KW-0804">Transcription</keyword>
<gene>
    <name evidence="6" type="ORF">KGMB03357_20160</name>
</gene>
<sequence>MAKKNTRNTKSRIVSAAWKLFYENGYDDTTVEEIVEESGTSKGSFYHYFSGKDALLSSLSDLFDDKYQELIPTLDPEMDSFEQLMYLNREMFLMIDDSISLDLTARLYASQLITTGEKHLLDHNRIYYKLLRQIVTEGQKKGELREDVSVNEIVKAYALCERALIYDWCISNGDYSLCQYAKSMMPVFLNSFRVKKAKNGE</sequence>
<evidence type="ECO:0000256" key="1">
    <source>
        <dbReference type="ARBA" id="ARBA00023015"/>
    </source>
</evidence>
<dbReference type="EMBL" id="BHVZ01000014">
    <property type="protein sequence ID" value="GCB30355.1"/>
    <property type="molecule type" value="Genomic_DNA"/>
</dbReference>
<dbReference type="GeneID" id="86195030"/>
<dbReference type="OrthoDB" id="9812484at2"/>
<organism evidence="6 7">
    <name type="scientific">Anaerotignum faecicola</name>
    <dbReference type="NCBI Taxonomy" id="2358141"/>
    <lineage>
        <taxon>Bacteria</taxon>
        <taxon>Bacillati</taxon>
        <taxon>Bacillota</taxon>
        <taxon>Clostridia</taxon>
        <taxon>Lachnospirales</taxon>
        <taxon>Anaerotignaceae</taxon>
        <taxon>Anaerotignum</taxon>
    </lineage>
</organism>
<dbReference type="PANTHER" id="PTHR30055:SF234">
    <property type="entry name" value="HTH-TYPE TRANSCRIPTIONAL REGULATOR BETI"/>
    <property type="match status" value="1"/>
</dbReference>
<evidence type="ECO:0000259" key="5">
    <source>
        <dbReference type="PROSITE" id="PS50977"/>
    </source>
</evidence>
<feature type="domain" description="HTH tetR-type" evidence="5">
    <location>
        <begin position="7"/>
        <end position="67"/>
    </location>
</feature>
<evidence type="ECO:0000256" key="2">
    <source>
        <dbReference type="ARBA" id="ARBA00023125"/>
    </source>
</evidence>
<dbReference type="Proteomes" id="UP000287361">
    <property type="component" value="Unassembled WGS sequence"/>
</dbReference>
<dbReference type="PANTHER" id="PTHR30055">
    <property type="entry name" value="HTH-TYPE TRANSCRIPTIONAL REGULATOR RUTR"/>
    <property type="match status" value="1"/>
</dbReference>
<dbReference type="SUPFAM" id="SSF46689">
    <property type="entry name" value="Homeodomain-like"/>
    <property type="match status" value="1"/>
</dbReference>
<keyword evidence="7" id="KW-1185">Reference proteome</keyword>
<dbReference type="SUPFAM" id="SSF48498">
    <property type="entry name" value="Tetracyclin repressor-like, C-terminal domain"/>
    <property type="match status" value="1"/>
</dbReference>
<evidence type="ECO:0000256" key="4">
    <source>
        <dbReference type="PROSITE-ProRule" id="PRU00335"/>
    </source>
</evidence>
<keyword evidence="1" id="KW-0805">Transcription regulation</keyword>
<dbReference type="Pfam" id="PF00440">
    <property type="entry name" value="TetR_N"/>
    <property type="match status" value="1"/>
</dbReference>
<accession>A0A401LFR9</accession>
<protein>
    <submittedName>
        <fullName evidence="6">TetR family transcriptional regulator</fullName>
    </submittedName>
</protein>
<dbReference type="InterPro" id="IPR050109">
    <property type="entry name" value="HTH-type_TetR-like_transc_reg"/>
</dbReference>
<dbReference type="PROSITE" id="PS50977">
    <property type="entry name" value="HTH_TETR_2"/>
    <property type="match status" value="1"/>
</dbReference>
<dbReference type="AlphaFoldDB" id="A0A401LFR9"/>
<dbReference type="GO" id="GO:0000976">
    <property type="term" value="F:transcription cis-regulatory region binding"/>
    <property type="evidence" value="ECO:0007669"/>
    <property type="project" value="TreeGrafter"/>
</dbReference>
<dbReference type="PRINTS" id="PR00455">
    <property type="entry name" value="HTHTETR"/>
</dbReference>
<dbReference type="Gene3D" id="1.10.357.10">
    <property type="entry name" value="Tetracycline Repressor, domain 2"/>
    <property type="match status" value="1"/>
</dbReference>
<dbReference type="RefSeq" id="WP_016407070.1">
    <property type="nucleotide sequence ID" value="NZ_DAVZTY010000005.1"/>
</dbReference>
<evidence type="ECO:0000313" key="6">
    <source>
        <dbReference type="EMBL" id="GCB30355.1"/>
    </source>
</evidence>
<name>A0A401LFR9_9FIRM</name>
<reference evidence="6 7" key="1">
    <citation type="submission" date="2018-10" db="EMBL/GenBank/DDBJ databases">
        <title>Draft Genome Sequence of Anaerotignum sp. KCTC 15736.</title>
        <authorList>
            <person name="Choi S.H."/>
            <person name="Kim J.S."/>
            <person name="Kang S.W."/>
            <person name="Lee J.S."/>
            <person name="Park S.H."/>
        </authorList>
    </citation>
    <scope>NUCLEOTIDE SEQUENCE [LARGE SCALE GENOMIC DNA]</scope>
    <source>
        <strain evidence="6 7">KCTC 15736</strain>
    </source>
</reference>
<feature type="DNA-binding region" description="H-T-H motif" evidence="4">
    <location>
        <begin position="30"/>
        <end position="49"/>
    </location>
</feature>
<dbReference type="InterPro" id="IPR009057">
    <property type="entry name" value="Homeodomain-like_sf"/>
</dbReference>
<evidence type="ECO:0000256" key="3">
    <source>
        <dbReference type="ARBA" id="ARBA00023163"/>
    </source>
</evidence>
<dbReference type="InterPro" id="IPR036271">
    <property type="entry name" value="Tet_transcr_reg_TetR-rel_C_sf"/>
</dbReference>
<keyword evidence="2 4" id="KW-0238">DNA-binding</keyword>
<comment type="caution">
    <text evidence="6">The sequence shown here is derived from an EMBL/GenBank/DDBJ whole genome shotgun (WGS) entry which is preliminary data.</text>
</comment>
<dbReference type="InterPro" id="IPR001647">
    <property type="entry name" value="HTH_TetR"/>
</dbReference>